<evidence type="ECO:0000256" key="1">
    <source>
        <dbReference type="SAM" id="MobiDB-lite"/>
    </source>
</evidence>
<feature type="region of interest" description="Disordered" evidence="1">
    <location>
        <begin position="255"/>
        <end position="276"/>
    </location>
</feature>
<organism evidence="2 3">
    <name type="scientific">Lawsonella clevelandensis</name>
    <dbReference type="NCBI Taxonomy" id="1528099"/>
    <lineage>
        <taxon>Bacteria</taxon>
        <taxon>Bacillati</taxon>
        <taxon>Actinomycetota</taxon>
        <taxon>Actinomycetes</taxon>
        <taxon>Mycobacteriales</taxon>
        <taxon>Lawsonellaceae</taxon>
        <taxon>Lawsonella</taxon>
    </lineage>
</organism>
<dbReference type="InterPro" id="IPR027417">
    <property type="entry name" value="P-loop_NTPase"/>
</dbReference>
<sequence length="314" mass="34992">MPENLQIDKPLIAHGIGVVGEEGPVFGPLDLELPDKKLVFLSGRDGSGRTALALALSGRMRLSTGTLEVCGHKKQKHIRESVAIAGVDAIDELDRNVKVRDILNEHRAWGHHWYRWVARVDENYRDRILGPVYGERSFPDLDLYVSQIPSLDRLLIRIALSLHPAHRKQVKMLVLDDLEQVREMTDRIVLIDVLHRLSQNMLVIVNSVNPPPEEIYDNMMVIPLFTERNHYEPRRTGLRDTRLGKLSRKWVISEQSQLPTSTNSQGATYTDASKVASSSSLSSSAEAITAADIAGAAAAVLRTESAKESGEKDQ</sequence>
<evidence type="ECO:0000313" key="3">
    <source>
        <dbReference type="Proteomes" id="UP000248606"/>
    </source>
</evidence>
<dbReference type="Proteomes" id="UP000248606">
    <property type="component" value="Unassembled WGS sequence"/>
</dbReference>
<feature type="compositionally biased region" description="Polar residues" evidence="1">
    <location>
        <begin position="255"/>
        <end position="271"/>
    </location>
</feature>
<name>A0A2W5I9K7_9ACTN</name>
<reference evidence="2 3" key="1">
    <citation type="submission" date="2017-08" db="EMBL/GenBank/DDBJ databases">
        <title>Infants hospitalized years apart are colonized by the same room-sourced microbial strains.</title>
        <authorList>
            <person name="Brooks B."/>
            <person name="Olm M.R."/>
            <person name="Firek B.A."/>
            <person name="Baker R."/>
            <person name="Thomas B.C."/>
            <person name="Morowitz M.J."/>
            <person name="Banfield J.F."/>
        </authorList>
    </citation>
    <scope>NUCLEOTIDE SEQUENCE [LARGE SCALE GENOMIC DNA]</scope>
    <source>
        <strain evidence="2">S2_006_000_R1_57</strain>
    </source>
</reference>
<dbReference type="AlphaFoldDB" id="A0A2W5I9K7"/>
<evidence type="ECO:0000313" key="2">
    <source>
        <dbReference type="EMBL" id="PZP88400.1"/>
    </source>
</evidence>
<dbReference type="Gene3D" id="3.40.50.300">
    <property type="entry name" value="P-loop containing nucleotide triphosphate hydrolases"/>
    <property type="match status" value="1"/>
</dbReference>
<proteinExistence type="predicted"/>
<keyword evidence="2" id="KW-0547">Nucleotide-binding</keyword>
<dbReference type="GO" id="GO:0005524">
    <property type="term" value="F:ATP binding"/>
    <property type="evidence" value="ECO:0007669"/>
    <property type="project" value="UniProtKB-KW"/>
</dbReference>
<comment type="caution">
    <text evidence="2">The sequence shown here is derived from an EMBL/GenBank/DDBJ whole genome shotgun (WGS) entry which is preliminary data.</text>
</comment>
<keyword evidence="2" id="KW-0067">ATP-binding</keyword>
<dbReference type="SUPFAM" id="SSF52540">
    <property type="entry name" value="P-loop containing nucleoside triphosphate hydrolases"/>
    <property type="match status" value="1"/>
</dbReference>
<accession>A0A2W5I9K7</accession>
<dbReference type="EMBL" id="QFOZ01000012">
    <property type="protein sequence ID" value="PZP88400.1"/>
    <property type="molecule type" value="Genomic_DNA"/>
</dbReference>
<dbReference type="RefSeq" id="WP_290599069.1">
    <property type="nucleotide sequence ID" value="NZ_CALTYI010000013.1"/>
</dbReference>
<gene>
    <name evidence="2" type="ORF">DI579_06755</name>
</gene>
<protein>
    <submittedName>
        <fullName evidence="2">ABC transporter ATP-binding protein</fullName>
    </submittedName>
</protein>